<comment type="catalytic activity">
    <reaction evidence="6 7">
        <text>beta-D-fructose 6-phosphate = dihydroxyacetone + D-glyceraldehyde 3-phosphate</text>
        <dbReference type="Rhea" id="RHEA:28002"/>
        <dbReference type="ChEBI" id="CHEBI:16016"/>
        <dbReference type="ChEBI" id="CHEBI:57634"/>
        <dbReference type="ChEBI" id="CHEBI:59776"/>
    </reaction>
</comment>
<dbReference type="GO" id="GO:0097023">
    <property type="term" value="F:fructose 6-phosphate aldolase activity"/>
    <property type="evidence" value="ECO:0007669"/>
    <property type="project" value="RHEA"/>
</dbReference>
<dbReference type="InterPro" id="IPR036075">
    <property type="entry name" value="ARMT-1-like_metal-bd_sf"/>
</dbReference>
<comment type="similarity">
    <text evidence="2 7">Belongs to the damage-control phosphatase family. Sugar phosphate phosphatase III subfamily.</text>
</comment>
<dbReference type="EMBL" id="KB822718">
    <property type="protein sequence ID" value="ETN42798.1"/>
    <property type="molecule type" value="Genomic_DNA"/>
</dbReference>
<name>W2S419_CYPE1</name>
<dbReference type="VEuPathDB" id="FungiDB:HMPREF1541_01956"/>
<comment type="cofactor">
    <cofactor evidence="7">
        <name>Mn(2+)</name>
        <dbReference type="ChEBI" id="CHEBI:29035"/>
    </cofactor>
    <cofactor evidence="7">
        <name>Ni(2+)</name>
        <dbReference type="ChEBI" id="CHEBI:49786"/>
    </cofactor>
</comment>
<keyword evidence="5 7" id="KW-0464">Manganese</keyword>
<evidence type="ECO:0000256" key="3">
    <source>
        <dbReference type="ARBA" id="ARBA00022723"/>
    </source>
</evidence>
<evidence type="ECO:0000313" key="9">
    <source>
        <dbReference type="EMBL" id="ETN42798.1"/>
    </source>
</evidence>
<dbReference type="InParanoid" id="W2S419"/>
<comment type="function">
    <text evidence="7">Metal-dependent phosphatase that shows phosphatase activity against several substrates, including fructose-1-phosphate and fructose-6-phosphate. Its preference for fructose-1-phosphate, a strong glycating agent that causes DNA damage rather than a canonical yeast metabolite, suggests a damage-control function in hexose phosphate metabolism.</text>
</comment>
<comment type="domain">
    <text evidence="7">Subfamily III proteins have a conserved RTxK motif about 40-50 residues from the C-terminus; the threonine may be replaced by serine or cysteine.</text>
</comment>
<dbReference type="Gene3D" id="3.40.50.10880">
    <property type="entry name" value="Uncharacterised protein PF01937, DUF89, domain 3"/>
    <property type="match status" value="1"/>
</dbReference>
<dbReference type="PANTHER" id="PTHR12260">
    <property type="entry name" value="DAMAGE-CONTROL PHOSPHATASE ARMT1"/>
    <property type="match status" value="1"/>
</dbReference>
<dbReference type="GO" id="GO:0103026">
    <property type="term" value="F:fructose-1-phosphatase activity"/>
    <property type="evidence" value="ECO:0007669"/>
    <property type="project" value="RHEA"/>
</dbReference>
<evidence type="ECO:0000256" key="1">
    <source>
        <dbReference type="ARBA" id="ARBA00001326"/>
    </source>
</evidence>
<feature type="domain" description="Damage-control phosphatase ARMT1-like metal-binding" evidence="8">
    <location>
        <begin position="22"/>
        <end position="419"/>
    </location>
</feature>
<keyword evidence="3 7" id="KW-0479">Metal-binding</keyword>
<dbReference type="OrthoDB" id="541375at2759"/>
<evidence type="ECO:0000256" key="7">
    <source>
        <dbReference type="RuleBase" id="RU367030"/>
    </source>
</evidence>
<dbReference type="AlphaFoldDB" id="W2S419"/>
<dbReference type="Proteomes" id="UP000030752">
    <property type="component" value="Unassembled WGS sequence"/>
</dbReference>
<evidence type="ECO:0000256" key="6">
    <source>
        <dbReference type="ARBA" id="ARBA00048809"/>
    </source>
</evidence>
<reference evidence="9 10" key="1">
    <citation type="submission" date="2013-03" db="EMBL/GenBank/DDBJ databases">
        <title>The Genome Sequence of Phialophora europaea CBS 101466.</title>
        <authorList>
            <consortium name="The Broad Institute Genomics Platform"/>
            <person name="Cuomo C."/>
            <person name="de Hoog S."/>
            <person name="Gorbushina A."/>
            <person name="Walker B."/>
            <person name="Young S.K."/>
            <person name="Zeng Q."/>
            <person name="Gargeya S."/>
            <person name="Fitzgerald M."/>
            <person name="Haas B."/>
            <person name="Abouelleil A."/>
            <person name="Allen A.W."/>
            <person name="Alvarado L."/>
            <person name="Arachchi H.M."/>
            <person name="Berlin A.M."/>
            <person name="Chapman S.B."/>
            <person name="Gainer-Dewar J."/>
            <person name="Goldberg J."/>
            <person name="Griggs A."/>
            <person name="Gujja S."/>
            <person name="Hansen M."/>
            <person name="Howarth C."/>
            <person name="Imamovic A."/>
            <person name="Ireland A."/>
            <person name="Larimer J."/>
            <person name="McCowan C."/>
            <person name="Murphy C."/>
            <person name="Pearson M."/>
            <person name="Poon T.W."/>
            <person name="Priest M."/>
            <person name="Roberts A."/>
            <person name="Saif S."/>
            <person name="Shea T."/>
            <person name="Sisk P."/>
            <person name="Sykes S."/>
            <person name="Wortman J."/>
            <person name="Nusbaum C."/>
            <person name="Birren B."/>
        </authorList>
    </citation>
    <scope>NUCLEOTIDE SEQUENCE [LARGE SCALE GENOMIC DNA]</scope>
    <source>
        <strain evidence="9 10">CBS 101466</strain>
    </source>
</reference>
<protein>
    <recommendedName>
        <fullName evidence="7">Sugar phosphate phosphatase</fullName>
        <ecNumber evidence="7">3.1.3.-</ecNumber>
    </recommendedName>
</protein>
<comment type="catalytic activity">
    <reaction evidence="1 7">
        <text>beta-D-fructose 1-phosphate + H2O = D-fructose + phosphate</text>
        <dbReference type="Rhea" id="RHEA:35603"/>
        <dbReference type="ChEBI" id="CHEBI:15377"/>
        <dbReference type="ChEBI" id="CHEBI:37721"/>
        <dbReference type="ChEBI" id="CHEBI:43474"/>
        <dbReference type="ChEBI" id="CHEBI:138881"/>
    </reaction>
</comment>
<evidence type="ECO:0000256" key="4">
    <source>
        <dbReference type="ARBA" id="ARBA00022801"/>
    </source>
</evidence>
<dbReference type="Pfam" id="PF01937">
    <property type="entry name" value="ARMT1-like_dom"/>
    <property type="match status" value="1"/>
</dbReference>
<gene>
    <name evidence="9" type="ORF">HMPREF1541_01956</name>
</gene>
<dbReference type="GO" id="GO:0005634">
    <property type="term" value="C:nucleus"/>
    <property type="evidence" value="ECO:0007669"/>
    <property type="project" value="TreeGrafter"/>
</dbReference>
<evidence type="ECO:0000259" key="8">
    <source>
        <dbReference type="Pfam" id="PF01937"/>
    </source>
</evidence>
<dbReference type="HOGENOM" id="CLU_030117_2_1_1"/>
<keyword evidence="4 7" id="KW-0378">Hydrolase</keyword>
<dbReference type="GO" id="GO:0046872">
    <property type="term" value="F:metal ion binding"/>
    <property type="evidence" value="ECO:0007669"/>
    <property type="project" value="UniProtKB-UniRule"/>
</dbReference>
<keyword evidence="10" id="KW-1185">Reference proteome</keyword>
<dbReference type="RefSeq" id="XP_008714534.1">
    <property type="nucleotide sequence ID" value="XM_008716312.1"/>
</dbReference>
<dbReference type="InterPro" id="IPR002791">
    <property type="entry name" value="ARMT1-like_metal-bd"/>
</dbReference>
<dbReference type="GO" id="GO:0006974">
    <property type="term" value="P:DNA damage response"/>
    <property type="evidence" value="ECO:0007669"/>
    <property type="project" value="TreeGrafter"/>
</dbReference>
<evidence type="ECO:0000256" key="2">
    <source>
        <dbReference type="ARBA" id="ARBA00009519"/>
    </source>
</evidence>
<dbReference type="InterPro" id="IPR039763">
    <property type="entry name" value="ARMT1"/>
</dbReference>
<dbReference type="eggNOG" id="KOG3870">
    <property type="taxonomic scope" value="Eukaryota"/>
</dbReference>
<organism evidence="9 10">
    <name type="scientific">Cyphellophora europaea (strain CBS 101466)</name>
    <name type="common">Phialophora europaea</name>
    <dbReference type="NCBI Taxonomy" id="1220924"/>
    <lineage>
        <taxon>Eukaryota</taxon>
        <taxon>Fungi</taxon>
        <taxon>Dikarya</taxon>
        <taxon>Ascomycota</taxon>
        <taxon>Pezizomycotina</taxon>
        <taxon>Eurotiomycetes</taxon>
        <taxon>Chaetothyriomycetidae</taxon>
        <taxon>Chaetothyriales</taxon>
        <taxon>Cyphellophoraceae</taxon>
        <taxon>Cyphellophora</taxon>
    </lineage>
</organism>
<dbReference type="PANTHER" id="PTHR12260:SF6">
    <property type="entry name" value="DAMAGE-CONTROL PHOSPHATASE ARMT1"/>
    <property type="match status" value="1"/>
</dbReference>
<evidence type="ECO:0000256" key="5">
    <source>
        <dbReference type="ARBA" id="ARBA00023211"/>
    </source>
</evidence>
<dbReference type="GeneID" id="19969295"/>
<dbReference type="Gene3D" id="1.20.930.60">
    <property type="match status" value="1"/>
</dbReference>
<evidence type="ECO:0000313" key="10">
    <source>
        <dbReference type="Proteomes" id="UP000030752"/>
    </source>
</evidence>
<sequence length="445" mass="50829">MILNAHVRPVRTSDHGTMAEETARIRWPRIASDMVDDVKRTIWEEDVLSSMAEEGAGVVRGLEALKDDIVSDMPLTELSGTLNPDVQWFNNYIRSSDKISWLDAPWLFAECYLYRRVHSIFLETNYWKNYDVFERQKKSTFIKSQVAVLELALRYASTGANLEDCDLDPEQQFLLFSEMTQVALWGNATDLSLLTHLSLEELQSLQGRESIRKSQHNIVDNDLQEAWSYLNSAEYLQSGRQVDIVLDNSGFELFTDLVFAAYLLEQKIAKEIRLHVKDFPWFVSDATRSDVEWLLDALKSTEYFPTRAGIDSLHSCLVGLFGSGKIDIISNWFWTTGSSYHEMHERAPALLADLKTRDLVIFKGDLHYRKLTNDALWPYLTSFQEALGPLGNETGLRVLSLRTNKADVCVGLESEQQLEELESACPNGTWVRNGKYAVASFRKND</sequence>
<dbReference type="SUPFAM" id="SSF111321">
    <property type="entry name" value="AF1104-like"/>
    <property type="match status" value="1"/>
</dbReference>
<accession>W2S419</accession>
<dbReference type="EC" id="3.1.3.-" evidence="7"/>
<proteinExistence type="inferred from homology"/>